<dbReference type="EMBL" id="JACXVP010000001">
    <property type="protein sequence ID" value="KAG5631097.1"/>
    <property type="molecule type" value="Genomic_DNA"/>
</dbReference>
<evidence type="ECO:0000313" key="2">
    <source>
        <dbReference type="Proteomes" id="UP000824120"/>
    </source>
</evidence>
<gene>
    <name evidence="1" type="ORF">H5410_002814</name>
</gene>
<organism evidence="1 2">
    <name type="scientific">Solanum commersonii</name>
    <name type="common">Commerson's wild potato</name>
    <name type="synonym">Commerson's nightshade</name>
    <dbReference type="NCBI Taxonomy" id="4109"/>
    <lineage>
        <taxon>Eukaryota</taxon>
        <taxon>Viridiplantae</taxon>
        <taxon>Streptophyta</taxon>
        <taxon>Embryophyta</taxon>
        <taxon>Tracheophyta</taxon>
        <taxon>Spermatophyta</taxon>
        <taxon>Magnoliopsida</taxon>
        <taxon>eudicotyledons</taxon>
        <taxon>Gunneridae</taxon>
        <taxon>Pentapetalae</taxon>
        <taxon>asterids</taxon>
        <taxon>lamiids</taxon>
        <taxon>Solanales</taxon>
        <taxon>Solanaceae</taxon>
        <taxon>Solanoideae</taxon>
        <taxon>Solaneae</taxon>
        <taxon>Solanum</taxon>
    </lineage>
</organism>
<evidence type="ECO:0000313" key="1">
    <source>
        <dbReference type="EMBL" id="KAG5631097.1"/>
    </source>
</evidence>
<comment type="caution">
    <text evidence="1">The sequence shown here is derived from an EMBL/GenBank/DDBJ whole genome shotgun (WGS) entry which is preliminary data.</text>
</comment>
<name>A0A9J6B318_SOLCO</name>
<dbReference type="Proteomes" id="UP000824120">
    <property type="component" value="Chromosome 1"/>
</dbReference>
<protein>
    <submittedName>
        <fullName evidence="1">Uncharacterized protein</fullName>
    </submittedName>
</protein>
<proteinExistence type="predicted"/>
<reference evidence="1 2" key="1">
    <citation type="submission" date="2020-09" db="EMBL/GenBank/DDBJ databases">
        <title>De no assembly of potato wild relative species, Solanum commersonii.</title>
        <authorList>
            <person name="Cho K."/>
        </authorList>
    </citation>
    <scope>NUCLEOTIDE SEQUENCE [LARGE SCALE GENOMIC DNA]</scope>
    <source>
        <strain evidence="1">LZ3.2</strain>
        <tissue evidence="1">Leaf</tissue>
    </source>
</reference>
<sequence>MVLDPMKWEFRISLMYNDSYYVDESYKNCEDSVGSSGFSGADESFACTSLSFPKNQLLAWVTASGGP</sequence>
<dbReference type="AlphaFoldDB" id="A0A9J6B318"/>
<keyword evidence="2" id="KW-1185">Reference proteome</keyword>
<accession>A0A9J6B318</accession>